<reference evidence="3" key="1">
    <citation type="submission" date="2015-07" db="EMBL/GenBank/DDBJ databases">
        <title>Complete genome sequence and phylogenetic analysis of Limnochorda pilosa.</title>
        <authorList>
            <person name="Watanabe M."/>
            <person name="Kojima H."/>
            <person name="Fukui M."/>
        </authorList>
    </citation>
    <scope>NUCLEOTIDE SEQUENCE [LARGE SCALE GENOMIC DNA]</scope>
    <source>
        <strain evidence="3">HC45</strain>
    </source>
</reference>
<organism evidence="2 3">
    <name type="scientific">Limnochorda pilosa</name>
    <dbReference type="NCBI Taxonomy" id="1555112"/>
    <lineage>
        <taxon>Bacteria</taxon>
        <taxon>Bacillati</taxon>
        <taxon>Bacillota</taxon>
        <taxon>Limnochordia</taxon>
        <taxon>Limnochordales</taxon>
        <taxon>Limnochordaceae</taxon>
        <taxon>Limnochorda</taxon>
    </lineage>
</organism>
<dbReference type="SUPFAM" id="SSF55729">
    <property type="entry name" value="Acyl-CoA N-acyltransferases (Nat)"/>
    <property type="match status" value="1"/>
</dbReference>
<feature type="domain" description="N-acetyltransferase" evidence="1">
    <location>
        <begin position="3"/>
        <end position="140"/>
    </location>
</feature>
<keyword evidence="3" id="KW-1185">Reference proteome</keyword>
<reference evidence="3" key="2">
    <citation type="journal article" date="2016" name="Int. J. Syst. Evol. Microbiol.">
        <title>Complete genome sequence and cell structure of Limnochorda pilosa, a Gram-negative spore-former within the phylum Firmicutes.</title>
        <authorList>
            <person name="Watanabe M."/>
            <person name="Kojima H."/>
            <person name="Fukui M."/>
        </authorList>
    </citation>
    <scope>NUCLEOTIDE SEQUENCE [LARGE SCALE GENOMIC DNA]</scope>
    <source>
        <strain evidence="3">HC45</strain>
    </source>
</reference>
<accession>A0A0K2SIA0</accession>
<protein>
    <submittedName>
        <fullName evidence="2">GCN5 family acetyltransferase</fullName>
    </submittedName>
</protein>
<dbReference type="Pfam" id="PF00583">
    <property type="entry name" value="Acetyltransf_1"/>
    <property type="match status" value="1"/>
</dbReference>
<dbReference type="PROSITE" id="PS51186">
    <property type="entry name" value="GNAT"/>
    <property type="match status" value="1"/>
</dbReference>
<dbReference type="GO" id="GO:0016747">
    <property type="term" value="F:acyltransferase activity, transferring groups other than amino-acyl groups"/>
    <property type="evidence" value="ECO:0007669"/>
    <property type="project" value="InterPro"/>
</dbReference>
<evidence type="ECO:0000313" key="2">
    <source>
        <dbReference type="EMBL" id="BAS26742.1"/>
    </source>
</evidence>
<dbReference type="AlphaFoldDB" id="A0A0K2SIA0"/>
<dbReference type="PATRIC" id="fig|1555112.3.peg.922"/>
<evidence type="ECO:0000259" key="1">
    <source>
        <dbReference type="PROSITE" id="PS51186"/>
    </source>
</evidence>
<evidence type="ECO:0000313" key="3">
    <source>
        <dbReference type="Proteomes" id="UP000065807"/>
    </source>
</evidence>
<keyword evidence="2" id="KW-0808">Transferase</keyword>
<dbReference type="EMBL" id="AP014924">
    <property type="protein sequence ID" value="BAS26742.1"/>
    <property type="molecule type" value="Genomic_DNA"/>
</dbReference>
<dbReference type="CDD" id="cd04301">
    <property type="entry name" value="NAT_SF"/>
    <property type="match status" value="1"/>
</dbReference>
<dbReference type="KEGG" id="lpil:LIP_0885"/>
<dbReference type="Proteomes" id="UP000065807">
    <property type="component" value="Chromosome"/>
</dbReference>
<proteinExistence type="predicted"/>
<gene>
    <name evidence="2" type="ORF">LIP_0885</name>
</gene>
<dbReference type="InterPro" id="IPR000182">
    <property type="entry name" value="GNAT_dom"/>
</dbReference>
<sequence length="140" mass="15887">MQPKIARSDAEIEACFPVMAELRTHLRREDFVARIRAQQAGGYELAYVEEDGRPVAVAGFRVGENLAWGRFLYVNDLVTAAAFRSRGYGALLLRWLRDTAKSRGCHQLHLDSGVQRTDAHRFDEREGMTLSSYHFKSVLS</sequence>
<name>A0A0K2SIA0_LIMPI</name>
<dbReference type="Gene3D" id="3.40.630.30">
    <property type="match status" value="1"/>
</dbReference>
<dbReference type="RefSeq" id="WP_198409711.1">
    <property type="nucleotide sequence ID" value="NZ_AP014924.1"/>
</dbReference>
<dbReference type="InterPro" id="IPR016181">
    <property type="entry name" value="Acyl_CoA_acyltransferase"/>
</dbReference>
<dbReference type="STRING" id="1555112.LIP_0885"/>